<keyword evidence="3" id="KW-1185">Reference proteome</keyword>
<comment type="caution">
    <text evidence="2">The sequence shown here is derived from an EMBL/GenBank/DDBJ whole genome shotgun (WGS) entry which is preliminary data.</text>
</comment>
<dbReference type="PANTHER" id="PTHR48258">
    <property type="entry name" value="DUF4218 DOMAIN-CONTAINING PROTEIN-RELATED"/>
    <property type="match status" value="1"/>
</dbReference>
<proteinExistence type="predicted"/>
<dbReference type="Proteomes" id="UP000823388">
    <property type="component" value="Chromosome 5K"/>
</dbReference>
<evidence type="ECO:0000313" key="3">
    <source>
        <dbReference type="Proteomes" id="UP000823388"/>
    </source>
</evidence>
<dbReference type="InterPro" id="IPR025452">
    <property type="entry name" value="DUF4218"/>
</dbReference>
<organism evidence="2 3">
    <name type="scientific">Panicum virgatum</name>
    <name type="common">Blackwell switchgrass</name>
    <dbReference type="NCBI Taxonomy" id="38727"/>
    <lineage>
        <taxon>Eukaryota</taxon>
        <taxon>Viridiplantae</taxon>
        <taxon>Streptophyta</taxon>
        <taxon>Embryophyta</taxon>
        <taxon>Tracheophyta</taxon>
        <taxon>Spermatophyta</taxon>
        <taxon>Magnoliopsida</taxon>
        <taxon>Liliopsida</taxon>
        <taxon>Poales</taxon>
        <taxon>Poaceae</taxon>
        <taxon>PACMAD clade</taxon>
        <taxon>Panicoideae</taxon>
        <taxon>Panicodae</taxon>
        <taxon>Paniceae</taxon>
        <taxon>Panicinae</taxon>
        <taxon>Panicum</taxon>
        <taxon>Panicum sect. Hiantes</taxon>
    </lineage>
</organism>
<reference evidence="2" key="1">
    <citation type="submission" date="2020-05" db="EMBL/GenBank/DDBJ databases">
        <title>WGS assembly of Panicum virgatum.</title>
        <authorList>
            <person name="Lovell J.T."/>
            <person name="Jenkins J."/>
            <person name="Shu S."/>
            <person name="Juenger T.E."/>
            <person name="Schmutz J."/>
        </authorList>
    </citation>
    <scope>NUCLEOTIDE SEQUENCE</scope>
    <source>
        <strain evidence="2">AP13</strain>
    </source>
</reference>
<evidence type="ECO:0000313" key="2">
    <source>
        <dbReference type="EMBL" id="KAG2598293.1"/>
    </source>
</evidence>
<dbReference type="Pfam" id="PF13960">
    <property type="entry name" value="DUF4218"/>
    <property type="match status" value="1"/>
</dbReference>
<dbReference type="PANTHER" id="PTHR48258:SF4">
    <property type="entry name" value="DUF4216 DOMAIN-CONTAINING PROTEIN"/>
    <property type="match status" value="1"/>
</dbReference>
<feature type="domain" description="DUF4218" evidence="1">
    <location>
        <begin position="2"/>
        <end position="47"/>
    </location>
</feature>
<evidence type="ECO:0000259" key="1">
    <source>
        <dbReference type="Pfam" id="PF13960"/>
    </source>
</evidence>
<gene>
    <name evidence="2" type="ORF">PVAP13_5KG360514</name>
</gene>
<dbReference type="AlphaFoldDB" id="A0A8T0SMQ1"/>
<name>A0A8T0SMQ1_PANVG</name>
<sequence length="159" mass="18865">MDLRKKVRNKARVEGCIVEAQLVEEATNSTSLFFKSKVHSARNKAPRYDDRASTFLPCCDIEIFQQPGRCFCPRRMRDLSTHEYKAAFLYILINIPEMEDFLKKFDEEQWMGTRHPTEQQTSELRMNGWKAGRGSNIHYGPNLFDWFKSYFKSEHLWML</sequence>
<protein>
    <recommendedName>
        <fullName evidence="1">DUF4218 domain-containing protein</fullName>
    </recommendedName>
</protein>
<accession>A0A8T0SMQ1</accession>
<dbReference type="EMBL" id="CM029045">
    <property type="protein sequence ID" value="KAG2598293.1"/>
    <property type="molecule type" value="Genomic_DNA"/>
</dbReference>